<dbReference type="AlphaFoldDB" id="A0A813JHP3"/>
<comment type="caution">
    <text evidence="1">The sequence shown here is derived from an EMBL/GenBank/DDBJ whole genome shotgun (WGS) entry which is preliminary data.</text>
</comment>
<organism evidence="1 2">
    <name type="scientific">Polarella glacialis</name>
    <name type="common">Dinoflagellate</name>
    <dbReference type="NCBI Taxonomy" id="89957"/>
    <lineage>
        <taxon>Eukaryota</taxon>
        <taxon>Sar</taxon>
        <taxon>Alveolata</taxon>
        <taxon>Dinophyceae</taxon>
        <taxon>Suessiales</taxon>
        <taxon>Suessiaceae</taxon>
        <taxon>Polarella</taxon>
    </lineage>
</organism>
<accession>A0A813JHP3</accession>
<gene>
    <name evidence="1" type="ORF">PGLA2088_LOCUS20426</name>
</gene>
<proteinExistence type="predicted"/>
<protein>
    <submittedName>
        <fullName evidence="1">Uncharacterized protein</fullName>
    </submittedName>
</protein>
<name>A0A813JHP3_POLGL</name>
<sequence>MLMQRCKLGCGLCELKDPCPYTEPAECSSSMQSSSTCRACKSKVAGVGIDDRALYCPGKAGTYAPKCGEATDSPTPLLWMSLGRSLWYYQHGDPYWGSDGDNIG</sequence>
<dbReference type="EMBL" id="CAJNNW010025576">
    <property type="protein sequence ID" value="CAE8677704.1"/>
    <property type="molecule type" value="Genomic_DNA"/>
</dbReference>
<dbReference type="Proteomes" id="UP000626109">
    <property type="component" value="Unassembled WGS sequence"/>
</dbReference>
<evidence type="ECO:0000313" key="1">
    <source>
        <dbReference type="EMBL" id="CAE8677704.1"/>
    </source>
</evidence>
<evidence type="ECO:0000313" key="2">
    <source>
        <dbReference type="Proteomes" id="UP000626109"/>
    </source>
</evidence>
<reference evidence="1" key="1">
    <citation type="submission" date="2021-02" db="EMBL/GenBank/DDBJ databases">
        <authorList>
            <person name="Dougan E. K."/>
            <person name="Rhodes N."/>
            <person name="Thang M."/>
            <person name="Chan C."/>
        </authorList>
    </citation>
    <scope>NUCLEOTIDE SEQUENCE</scope>
</reference>